<evidence type="ECO:0000256" key="1">
    <source>
        <dbReference type="SAM" id="Phobius"/>
    </source>
</evidence>
<gene>
    <name evidence="2" type="ORF">ACFYXI_01360</name>
</gene>
<keyword evidence="1" id="KW-0812">Transmembrane</keyword>
<reference evidence="2 3" key="1">
    <citation type="submission" date="2024-10" db="EMBL/GenBank/DDBJ databases">
        <title>The Natural Products Discovery Center: Release of the First 8490 Sequenced Strains for Exploring Actinobacteria Biosynthetic Diversity.</title>
        <authorList>
            <person name="Kalkreuter E."/>
            <person name="Kautsar S.A."/>
            <person name="Yang D."/>
            <person name="Bader C.D."/>
            <person name="Teijaro C.N."/>
            <person name="Fluegel L."/>
            <person name="Davis C.M."/>
            <person name="Simpson J.R."/>
            <person name="Lauterbach L."/>
            <person name="Steele A.D."/>
            <person name="Gui C."/>
            <person name="Meng S."/>
            <person name="Li G."/>
            <person name="Viehrig K."/>
            <person name="Ye F."/>
            <person name="Su P."/>
            <person name="Kiefer A.F."/>
            <person name="Nichols A."/>
            <person name="Cepeda A.J."/>
            <person name="Yan W."/>
            <person name="Fan B."/>
            <person name="Jiang Y."/>
            <person name="Adhikari A."/>
            <person name="Zheng C.-J."/>
            <person name="Schuster L."/>
            <person name="Cowan T.M."/>
            <person name="Smanski M.J."/>
            <person name="Chevrette M.G."/>
            <person name="De Carvalho L.P.S."/>
            <person name="Shen B."/>
        </authorList>
    </citation>
    <scope>NUCLEOTIDE SEQUENCE [LARGE SCALE GENOMIC DNA]</scope>
    <source>
        <strain evidence="2 3">NPDC002173</strain>
    </source>
</reference>
<dbReference type="InterPro" id="IPR021385">
    <property type="entry name" value="DUF3017"/>
</dbReference>
<dbReference type="RefSeq" id="WP_169806530.1">
    <property type="nucleotide sequence ID" value="NZ_BBYJ01000007.1"/>
</dbReference>
<organism evidence="2 3">
    <name type="scientific">Microtetraspora malaysiensis</name>
    <dbReference type="NCBI Taxonomy" id="161358"/>
    <lineage>
        <taxon>Bacteria</taxon>
        <taxon>Bacillati</taxon>
        <taxon>Actinomycetota</taxon>
        <taxon>Actinomycetes</taxon>
        <taxon>Streptosporangiales</taxon>
        <taxon>Streptosporangiaceae</taxon>
        <taxon>Microtetraspora</taxon>
    </lineage>
</organism>
<keyword evidence="1" id="KW-1133">Transmembrane helix</keyword>
<protein>
    <submittedName>
        <fullName evidence="2">DUF3017 domain-containing protein</fullName>
    </submittedName>
</protein>
<dbReference type="Proteomes" id="UP001602013">
    <property type="component" value="Unassembled WGS sequence"/>
</dbReference>
<name>A0ABW6SH23_9ACTN</name>
<evidence type="ECO:0000313" key="3">
    <source>
        <dbReference type="Proteomes" id="UP001602013"/>
    </source>
</evidence>
<comment type="caution">
    <text evidence="2">The sequence shown here is derived from an EMBL/GenBank/DDBJ whole genome shotgun (WGS) entry which is preliminary data.</text>
</comment>
<feature type="transmembrane region" description="Helical" evidence="1">
    <location>
        <begin position="69"/>
        <end position="88"/>
    </location>
</feature>
<feature type="transmembrane region" description="Helical" evidence="1">
    <location>
        <begin position="20"/>
        <end position="48"/>
    </location>
</feature>
<dbReference type="EMBL" id="JBIASD010000001">
    <property type="protein sequence ID" value="MFF3664211.1"/>
    <property type="molecule type" value="Genomic_DNA"/>
</dbReference>
<keyword evidence="1" id="KW-0472">Membrane</keyword>
<accession>A0ABW6SH23</accession>
<evidence type="ECO:0000313" key="2">
    <source>
        <dbReference type="EMBL" id="MFF3664211.1"/>
    </source>
</evidence>
<keyword evidence="3" id="KW-1185">Reference proteome</keyword>
<proteinExistence type="predicted"/>
<sequence length="93" mass="9318">MSVSGKPLGPYLLVVAGAVAGLGLIAYGVAIWVGGAVIGFALIAGAALRLIVPEDRAGLLGVRTRRTDALVLLVFGAALVAGSLSLLLRLHST</sequence>
<dbReference type="Pfam" id="PF11222">
    <property type="entry name" value="DUF3017"/>
    <property type="match status" value="1"/>
</dbReference>